<sequence>MRLPGVNDSFTPDDLIVFGIELLFKENKSNNKGNCYDRNDQKQDCQSMLLASFTCRNED</sequence>
<dbReference type="AlphaFoldDB" id="A4EB59"/>
<proteinExistence type="predicted"/>
<gene>
    <name evidence="1" type="ORF">COLAER_01675</name>
</gene>
<name>A4EB59_COLAA</name>
<organism evidence="1 2">
    <name type="scientific">Collinsella aerofaciens (strain ATCC 25986 / DSM 3979 / JCM 10188 / KCTC 3647 / NCTC 11838 / VPI 1003)</name>
    <dbReference type="NCBI Taxonomy" id="411903"/>
    <lineage>
        <taxon>Bacteria</taxon>
        <taxon>Bacillati</taxon>
        <taxon>Actinomycetota</taxon>
        <taxon>Coriobacteriia</taxon>
        <taxon>Coriobacteriales</taxon>
        <taxon>Coriobacteriaceae</taxon>
        <taxon>Collinsella</taxon>
    </lineage>
</organism>
<reference evidence="1 2" key="2">
    <citation type="submission" date="2007-04" db="EMBL/GenBank/DDBJ databases">
        <authorList>
            <person name="Fulton L."/>
            <person name="Clifton S."/>
            <person name="Fulton B."/>
            <person name="Xu J."/>
            <person name="Minx P."/>
            <person name="Mardis E.R."/>
            <person name="Wilson R.K."/>
        </authorList>
    </citation>
    <scope>NUCLEOTIDE SEQUENCE [LARGE SCALE GENOMIC DNA]</scope>
    <source>
        <strain evidence="2">ATCC 25986 / DSM 3979 / JCM 10188 / KCTC 3647 / NCTC 11838 / VPI 1003</strain>
    </source>
</reference>
<evidence type="ECO:0000313" key="2">
    <source>
        <dbReference type="Proteomes" id="UP000002979"/>
    </source>
</evidence>
<dbReference type="Proteomes" id="UP000002979">
    <property type="component" value="Unassembled WGS sequence"/>
</dbReference>
<evidence type="ECO:0000313" key="1">
    <source>
        <dbReference type="EMBL" id="EBA39063.1"/>
    </source>
</evidence>
<dbReference type="EMBL" id="AAVN02000007">
    <property type="protein sequence ID" value="EBA39063.1"/>
    <property type="molecule type" value="Genomic_DNA"/>
</dbReference>
<reference evidence="1 2" key="1">
    <citation type="submission" date="2007-01" db="EMBL/GenBank/DDBJ databases">
        <title>Draft genome sequence of Collinsella aerofaciens (ATCC 25986).</title>
        <authorList>
            <person name="Sudarsanam P."/>
            <person name="Ley R."/>
            <person name="Guruge J."/>
            <person name="Turnbaugh P.J."/>
            <person name="Mahowald M."/>
            <person name="Liep D."/>
            <person name="Gordon J."/>
        </authorList>
    </citation>
    <scope>NUCLEOTIDE SEQUENCE [LARGE SCALE GENOMIC DNA]</scope>
    <source>
        <strain evidence="2">ATCC 25986 / DSM 3979 / JCM 10188 / KCTC 3647 / NCTC 11838 / VPI 1003</strain>
    </source>
</reference>
<accession>A4EB59</accession>
<protein>
    <submittedName>
        <fullName evidence="1">Uncharacterized protein</fullName>
    </submittedName>
</protein>
<comment type="caution">
    <text evidence="1">The sequence shown here is derived from an EMBL/GenBank/DDBJ whole genome shotgun (WGS) entry which is preliminary data.</text>
</comment>